<evidence type="ECO:0000313" key="1">
    <source>
        <dbReference type="EMBL" id="TQV93338.1"/>
    </source>
</evidence>
<protein>
    <submittedName>
        <fullName evidence="1">Uncharacterized protein</fullName>
    </submittedName>
</protein>
<accession>A0A545UV44</accession>
<dbReference type="Proteomes" id="UP000315783">
    <property type="component" value="Unassembled WGS sequence"/>
</dbReference>
<comment type="caution">
    <text evidence="1">The sequence shown here is derived from an EMBL/GenBank/DDBJ whole genome shotgun (WGS) entry which is preliminary data.</text>
</comment>
<sequence length="51" mass="6326">MLYSVRRNVFVFDIKSDRMRSRIWEVFIRTKCRLWSGVDVVWRCTRLESTK</sequence>
<keyword evidence="2" id="KW-1185">Reference proteome</keyword>
<proteinExistence type="predicted"/>
<dbReference type="AlphaFoldDB" id="A0A545UV44"/>
<evidence type="ECO:0000313" key="2">
    <source>
        <dbReference type="Proteomes" id="UP000315783"/>
    </source>
</evidence>
<gene>
    <name evidence="1" type="ORF">IF1G_07916</name>
</gene>
<dbReference type="EMBL" id="SPUK01000012">
    <property type="protein sequence ID" value="TQV93338.1"/>
    <property type="molecule type" value="Genomic_DNA"/>
</dbReference>
<organism evidence="1 2">
    <name type="scientific">Cordyceps javanica</name>
    <dbReference type="NCBI Taxonomy" id="43265"/>
    <lineage>
        <taxon>Eukaryota</taxon>
        <taxon>Fungi</taxon>
        <taxon>Dikarya</taxon>
        <taxon>Ascomycota</taxon>
        <taxon>Pezizomycotina</taxon>
        <taxon>Sordariomycetes</taxon>
        <taxon>Hypocreomycetidae</taxon>
        <taxon>Hypocreales</taxon>
        <taxon>Cordycipitaceae</taxon>
        <taxon>Cordyceps</taxon>
    </lineage>
</organism>
<name>A0A545UV44_9HYPO</name>
<reference evidence="1 2" key="1">
    <citation type="journal article" date="2019" name="Appl. Microbiol. Biotechnol.">
        <title>Genome sequence of Isaria javanica and comparative genome analysis insights into family S53 peptidase evolution in fungal entomopathogens.</title>
        <authorList>
            <person name="Lin R."/>
            <person name="Zhang X."/>
            <person name="Xin B."/>
            <person name="Zou M."/>
            <person name="Gao Y."/>
            <person name="Qin F."/>
            <person name="Hu Q."/>
            <person name="Xie B."/>
            <person name="Cheng X."/>
        </authorList>
    </citation>
    <scope>NUCLEOTIDE SEQUENCE [LARGE SCALE GENOMIC DNA]</scope>
    <source>
        <strain evidence="1 2">IJ1G</strain>
    </source>
</reference>